<accession>A0ABC8S204</accession>
<sequence length="99" mass="10857">MLACERKEKPNMAATTTNKKMITALLFMFMVVIASAVPDRAGQVTNLQEACITRCMDNLCPDKPRSYAICALECDGYCAGACFGGPEFCYFKPGILMKL</sequence>
<name>A0ABC8S204_9AQUA</name>
<proteinExistence type="predicted"/>
<feature type="signal peptide" evidence="1">
    <location>
        <begin position="1"/>
        <end position="36"/>
    </location>
</feature>
<comment type="caution">
    <text evidence="2">The sequence shown here is derived from an EMBL/GenBank/DDBJ whole genome shotgun (WGS) entry which is preliminary data.</text>
</comment>
<keyword evidence="3" id="KW-1185">Reference proteome</keyword>
<dbReference type="AlphaFoldDB" id="A0ABC8S204"/>
<dbReference type="EMBL" id="CAUOFW020001734">
    <property type="protein sequence ID" value="CAK9148347.1"/>
    <property type="molecule type" value="Genomic_DNA"/>
</dbReference>
<evidence type="ECO:0000256" key="1">
    <source>
        <dbReference type="SAM" id="SignalP"/>
    </source>
</evidence>
<organism evidence="2 3">
    <name type="scientific">Ilex paraguariensis</name>
    <name type="common">yerba mate</name>
    <dbReference type="NCBI Taxonomy" id="185542"/>
    <lineage>
        <taxon>Eukaryota</taxon>
        <taxon>Viridiplantae</taxon>
        <taxon>Streptophyta</taxon>
        <taxon>Embryophyta</taxon>
        <taxon>Tracheophyta</taxon>
        <taxon>Spermatophyta</taxon>
        <taxon>Magnoliopsida</taxon>
        <taxon>eudicotyledons</taxon>
        <taxon>Gunneridae</taxon>
        <taxon>Pentapetalae</taxon>
        <taxon>asterids</taxon>
        <taxon>campanulids</taxon>
        <taxon>Aquifoliales</taxon>
        <taxon>Aquifoliaceae</taxon>
        <taxon>Ilex</taxon>
    </lineage>
</organism>
<keyword evidence="1" id="KW-0732">Signal</keyword>
<gene>
    <name evidence="2" type="ORF">ILEXP_LOCUS16279</name>
</gene>
<protein>
    <submittedName>
        <fullName evidence="2">Uncharacterized protein</fullName>
    </submittedName>
</protein>
<dbReference type="Proteomes" id="UP001642360">
    <property type="component" value="Unassembled WGS sequence"/>
</dbReference>
<evidence type="ECO:0000313" key="2">
    <source>
        <dbReference type="EMBL" id="CAK9148347.1"/>
    </source>
</evidence>
<evidence type="ECO:0000313" key="3">
    <source>
        <dbReference type="Proteomes" id="UP001642360"/>
    </source>
</evidence>
<reference evidence="2 3" key="1">
    <citation type="submission" date="2024-02" db="EMBL/GenBank/DDBJ databases">
        <authorList>
            <person name="Vignale AGUSTIN F."/>
            <person name="Sosa J E."/>
            <person name="Modenutti C."/>
        </authorList>
    </citation>
    <scope>NUCLEOTIDE SEQUENCE [LARGE SCALE GENOMIC DNA]</scope>
</reference>
<feature type="chain" id="PRO_5044833630" evidence="1">
    <location>
        <begin position="37"/>
        <end position="99"/>
    </location>
</feature>